<dbReference type="CDD" id="cd06464">
    <property type="entry name" value="ACD_sHsps-like"/>
    <property type="match status" value="1"/>
</dbReference>
<dbReference type="InterPro" id="IPR044656">
    <property type="entry name" value="HSP14.7/HSP23.5/HSP23.6-like"/>
</dbReference>
<dbReference type="InterPro" id="IPR002068">
    <property type="entry name" value="A-crystallin/Hsp20_dom"/>
</dbReference>
<keyword evidence="1" id="KW-0809">Transit peptide</keyword>
<evidence type="ECO:0000256" key="1">
    <source>
        <dbReference type="ARBA" id="ARBA00022946"/>
    </source>
</evidence>
<dbReference type="AlphaFoldDB" id="A0A835IWK9"/>
<evidence type="ECO:0000313" key="6">
    <source>
        <dbReference type="EMBL" id="KAF9625140.1"/>
    </source>
</evidence>
<dbReference type="Gene3D" id="2.60.40.790">
    <property type="match status" value="1"/>
</dbReference>
<keyword evidence="2" id="KW-0346">Stress response</keyword>
<reference evidence="6 7" key="1">
    <citation type="submission" date="2020-10" db="EMBL/GenBank/DDBJ databases">
        <title>The Coptis chinensis genome and diversification of protoberbering-type alkaloids.</title>
        <authorList>
            <person name="Wang B."/>
            <person name="Shu S."/>
            <person name="Song C."/>
            <person name="Liu Y."/>
        </authorList>
    </citation>
    <scope>NUCLEOTIDE SEQUENCE [LARGE SCALE GENOMIC DNA]</scope>
    <source>
        <strain evidence="6">HL-2020</strain>
        <tissue evidence="6">Leaf</tissue>
    </source>
</reference>
<feature type="domain" description="SHSP" evidence="5">
    <location>
        <begin position="1"/>
        <end position="72"/>
    </location>
</feature>
<evidence type="ECO:0000256" key="2">
    <source>
        <dbReference type="ARBA" id="ARBA00023016"/>
    </source>
</evidence>
<accession>A0A835IWK9</accession>
<dbReference type="Pfam" id="PF00011">
    <property type="entry name" value="HSP20"/>
    <property type="match status" value="1"/>
</dbReference>
<evidence type="ECO:0000259" key="5">
    <source>
        <dbReference type="PROSITE" id="PS01031"/>
    </source>
</evidence>
<evidence type="ECO:0000256" key="4">
    <source>
        <dbReference type="RuleBase" id="RU003616"/>
    </source>
</evidence>
<sequence>MSKFLLRRTFPIIKGEADSEWSGNNYSTKFVIGKDRFKVDKIQAEMKNGVLKVTVPKLKYEERKNSDSLYLFSDSL</sequence>
<dbReference type="PANTHER" id="PTHR46991:SF11">
    <property type="entry name" value="SMALL HEAT SHOCK PROTEIN HSPF"/>
    <property type="match status" value="1"/>
</dbReference>
<comment type="similarity">
    <text evidence="3 4">Belongs to the small heat shock protein (HSP20) family.</text>
</comment>
<evidence type="ECO:0000313" key="7">
    <source>
        <dbReference type="Proteomes" id="UP000631114"/>
    </source>
</evidence>
<dbReference type="InterPro" id="IPR008978">
    <property type="entry name" value="HSP20-like_chaperone"/>
</dbReference>
<comment type="caution">
    <text evidence="6">The sequence shown here is derived from an EMBL/GenBank/DDBJ whole genome shotgun (WGS) entry which is preliminary data.</text>
</comment>
<name>A0A835IWK9_9MAGN</name>
<dbReference type="PANTHER" id="PTHR46991">
    <property type="entry name" value="23.5 KDA HEAT SHOCK PROTEIN, MITOCHONDRIAL"/>
    <property type="match status" value="1"/>
</dbReference>
<organism evidence="6 7">
    <name type="scientific">Coptis chinensis</name>
    <dbReference type="NCBI Taxonomy" id="261450"/>
    <lineage>
        <taxon>Eukaryota</taxon>
        <taxon>Viridiplantae</taxon>
        <taxon>Streptophyta</taxon>
        <taxon>Embryophyta</taxon>
        <taxon>Tracheophyta</taxon>
        <taxon>Spermatophyta</taxon>
        <taxon>Magnoliopsida</taxon>
        <taxon>Ranunculales</taxon>
        <taxon>Ranunculaceae</taxon>
        <taxon>Coptidoideae</taxon>
        <taxon>Coptis</taxon>
    </lineage>
</organism>
<gene>
    <name evidence="6" type="ORF">IFM89_019354</name>
</gene>
<proteinExistence type="inferred from homology"/>
<dbReference type="SUPFAM" id="SSF49764">
    <property type="entry name" value="HSP20-like chaperones"/>
    <property type="match status" value="1"/>
</dbReference>
<dbReference type="OrthoDB" id="1431247at2759"/>
<protein>
    <recommendedName>
        <fullName evidence="5">SHSP domain-containing protein</fullName>
    </recommendedName>
</protein>
<keyword evidence="7" id="KW-1185">Reference proteome</keyword>
<dbReference type="EMBL" id="JADFTS010000001">
    <property type="protein sequence ID" value="KAF9625140.1"/>
    <property type="molecule type" value="Genomic_DNA"/>
</dbReference>
<dbReference type="Proteomes" id="UP000631114">
    <property type="component" value="Unassembled WGS sequence"/>
</dbReference>
<dbReference type="PROSITE" id="PS01031">
    <property type="entry name" value="SHSP"/>
    <property type="match status" value="1"/>
</dbReference>
<evidence type="ECO:0000256" key="3">
    <source>
        <dbReference type="PROSITE-ProRule" id="PRU00285"/>
    </source>
</evidence>